<dbReference type="STRING" id="391038.Bphy_3981"/>
<sequence length="224" mass="25644">MFSVLFEVQPRADRRDTYLDYAKMLKPELEQIDGFVDNVRYGSLTREGWLLSLSNWRDEKALVRWRTQATHHGVQEKARSQTFRDYRLRVGQLTRDTRLPAGCMLHEQRLDETQTGDATTIVLVDAQLDADRVKHRGAREVSGVLGLRENAAGLVAWDAFDAVLTPGDVMLLTSWRDAQSADAFANTQALPEGARLRTVRVVRDYGMYDRREAPQYYPDATRPE</sequence>
<keyword evidence="2" id="KW-0503">Monooxygenase</keyword>
<dbReference type="PANTHER" id="PTHR37811:SF2">
    <property type="entry name" value="ABM DOMAIN-CONTAINING PROTEIN"/>
    <property type="match status" value="1"/>
</dbReference>
<dbReference type="GO" id="GO:0004497">
    <property type="term" value="F:monooxygenase activity"/>
    <property type="evidence" value="ECO:0007669"/>
    <property type="project" value="UniProtKB-KW"/>
</dbReference>
<feature type="domain" description="ABM" evidence="1">
    <location>
        <begin position="1"/>
        <end position="76"/>
    </location>
</feature>
<reference evidence="3" key="1">
    <citation type="journal article" date="2014" name="Stand. Genomic Sci.">
        <title>Complete genome sequence of Burkholderia phymatum STM815(T), a broad host range and efficient nitrogen-fixing symbiont of Mimosa species.</title>
        <authorList>
            <person name="Moulin L."/>
            <person name="Klonowska A."/>
            <person name="Caroline B."/>
            <person name="Booth K."/>
            <person name="Vriezen J.A."/>
            <person name="Melkonian R."/>
            <person name="James E.K."/>
            <person name="Young J.P."/>
            <person name="Bena G."/>
            <person name="Hauser L."/>
            <person name="Land M."/>
            <person name="Kyrpides N."/>
            <person name="Bruce D."/>
            <person name="Chain P."/>
            <person name="Copeland A."/>
            <person name="Pitluck S."/>
            <person name="Woyke T."/>
            <person name="Lizotte-Waniewski M."/>
            <person name="Bristow J."/>
            <person name="Riley M."/>
        </authorList>
    </citation>
    <scope>NUCLEOTIDE SEQUENCE [LARGE SCALE GENOMIC DNA]</scope>
    <source>
        <strain evidence="3">DSM 17167 / CIP 108236 / LMG 21445 / STM815</strain>
    </source>
</reference>
<dbReference type="KEGG" id="bph:Bphy_3981"/>
<dbReference type="Pfam" id="PF03992">
    <property type="entry name" value="ABM"/>
    <property type="match status" value="1"/>
</dbReference>
<name>B2JPA1_PARP8</name>
<proteinExistence type="predicted"/>
<gene>
    <name evidence="2" type="ordered locus">Bphy_3981</name>
</gene>
<evidence type="ECO:0000313" key="2">
    <source>
        <dbReference type="EMBL" id="ACC73104.1"/>
    </source>
</evidence>
<dbReference type="InterPro" id="IPR007138">
    <property type="entry name" value="ABM_dom"/>
</dbReference>
<dbReference type="eggNOG" id="COG2329">
    <property type="taxonomic scope" value="Bacteria"/>
</dbReference>
<dbReference type="PANTHER" id="PTHR37811">
    <property type="entry name" value="BLL5343 PROTEIN"/>
    <property type="match status" value="1"/>
</dbReference>
<dbReference type="InterPro" id="IPR011008">
    <property type="entry name" value="Dimeric_a/b-barrel"/>
</dbReference>
<accession>B2JPA1</accession>
<keyword evidence="2" id="KW-0560">Oxidoreductase</keyword>
<dbReference type="OrthoDB" id="9797060at2"/>
<dbReference type="Gene3D" id="3.30.70.100">
    <property type="match status" value="1"/>
</dbReference>
<dbReference type="RefSeq" id="WP_012403277.1">
    <property type="nucleotide sequence ID" value="NC_010623.1"/>
</dbReference>
<evidence type="ECO:0000259" key="1">
    <source>
        <dbReference type="Pfam" id="PF03992"/>
    </source>
</evidence>
<dbReference type="AlphaFoldDB" id="B2JPA1"/>
<evidence type="ECO:0000313" key="3">
    <source>
        <dbReference type="Proteomes" id="UP000001192"/>
    </source>
</evidence>
<organism evidence="2 3">
    <name type="scientific">Paraburkholderia phymatum (strain DSM 17167 / CIP 108236 / LMG 21445 / STM815)</name>
    <name type="common">Burkholderia phymatum</name>
    <dbReference type="NCBI Taxonomy" id="391038"/>
    <lineage>
        <taxon>Bacteria</taxon>
        <taxon>Pseudomonadati</taxon>
        <taxon>Pseudomonadota</taxon>
        <taxon>Betaproteobacteria</taxon>
        <taxon>Burkholderiales</taxon>
        <taxon>Burkholderiaceae</taxon>
        <taxon>Paraburkholderia</taxon>
    </lineage>
</organism>
<protein>
    <submittedName>
        <fullName evidence="2">Antibiotic biosynthesis monooxygenase</fullName>
    </submittedName>
</protein>
<dbReference type="Proteomes" id="UP000001192">
    <property type="component" value="Chromosome 2"/>
</dbReference>
<dbReference type="EMBL" id="CP001044">
    <property type="protein sequence ID" value="ACC73104.1"/>
    <property type="molecule type" value="Genomic_DNA"/>
</dbReference>
<dbReference type="InterPro" id="IPR052936">
    <property type="entry name" value="Jasmonate_Hydroxylase-like"/>
</dbReference>
<keyword evidence="3" id="KW-1185">Reference proteome</keyword>
<dbReference type="SUPFAM" id="SSF54909">
    <property type="entry name" value="Dimeric alpha+beta barrel"/>
    <property type="match status" value="1"/>
</dbReference>
<dbReference type="HOGENOM" id="CLU_1233353_0_0_4"/>